<organism evidence="9">
    <name type="scientific">bioreactor metagenome</name>
    <dbReference type="NCBI Taxonomy" id="1076179"/>
    <lineage>
        <taxon>unclassified sequences</taxon>
        <taxon>metagenomes</taxon>
        <taxon>ecological metagenomes</taxon>
    </lineage>
</organism>
<keyword evidence="2" id="KW-1003">Cell membrane</keyword>
<keyword evidence="5" id="KW-0406">Ion transport</keyword>
<name>A0A644YDT0_9ZZZZ</name>
<dbReference type="PANTHER" id="PTHR35529">
    <property type="entry name" value="MANGANESE EFFLUX PUMP MNTP-RELATED"/>
    <property type="match status" value="1"/>
</dbReference>
<feature type="transmembrane region" description="Helical" evidence="8">
    <location>
        <begin position="142"/>
        <end position="163"/>
    </location>
</feature>
<dbReference type="InterPro" id="IPR022929">
    <property type="entry name" value="Put_MntP"/>
</dbReference>
<evidence type="ECO:0000256" key="4">
    <source>
        <dbReference type="ARBA" id="ARBA00022989"/>
    </source>
</evidence>
<proteinExistence type="inferred from homology"/>
<dbReference type="PANTHER" id="PTHR35529:SF1">
    <property type="entry name" value="MANGANESE EFFLUX PUMP MNTP-RELATED"/>
    <property type="match status" value="1"/>
</dbReference>
<keyword evidence="3 8" id="KW-0812">Transmembrane</keyword>
<dbReference type="Pfam" id="PF02659">
    <property type="entry name" value="Mntp"/>
    <property type="match status" value="1"/>
</dbReference>
<reference evidence="9" key="1">
    <citation type="submission" date="2019-08" db="EMBL/GenBank/DDBJ databases">
        <authorList>
            <person name="Kucharzyk K."/>
            <person name="Murdoch R.W."/>
            <person name="Higgins S."/>
            <person name="Loffler F."/>
        </authorList>
    </citation>
    <scope>NUCLEOTIDE SEQUENCE</scope>
</reference>
<feature type="transmembrane region" description="Helical" evidence="8">
    <location>
        <begin position="39"/>
        <end position="64"/>
    </location>
</feature>
<evidence type="ECO:0000256" key="6">
    <source>
        <dbReference type="ARBA" id="ARBA00023136"/>
    </source>
</evidence>
<dbReference type="HAMAP" id="MF_01521">
    <property type="entry name" value="MntP_pump"/>
    <property type="match status" value="1"/>
</dbReference>
<evidence type="ECO:0000256" key="3">
    <source>
        <dbReference type="ARBA" id="ARBA00022692"/>
    </source>
</evidence>
<evidence type="ECO:0000256" key="5">
    <source>
        <dbReference type="ARBA" id="ARBA00023065"/>
    </source>
</evidence>
<sequence>MDYFSIILIAFGLAMDSVAVCMSQSACRSIFIVQRSIKIAIVFGLFQGLMPLAGYLSGMGFAAWIERFDHWFAFIILGIIGIKMFMEQDASTPDSSAGSCECTCNGHQRDSIDWKKVVALSFATSIDAMVTGLIFVPFPEQLFRILFIIALTTVILSFTGMYIGTHFGRQLKFNMNTVGGIILIAIGSKILLEHTVLRAASLG</sequence>
<evidence type="ECO:0000256" key="2">
    <source>
        <dbReference type="ARBA" id="ARBA00022475"/>
    </source>
</evidence>
<keyword evidence="7" id="KW-0464">Manganese</keyword>
<protein>
    <submittedName>
        <fullName evidence="9">Putative manganese efflux pump MntP</fullName>
    </submittedName>
</protein>
<feature type="transmembrane region" description="Helical" evidence="8">
    <location>
        <begin position="6"/>
        <end position="27"/>
    </location>
</feature>
<gene>
    <name evidence="9" type="primary">mntP_25</name>
    <name evidence="9" type="ORF">SDC9_72888</name>
</gene>
<evidence type="ECO:0000256" key="7">
    <source>
        <dbReference type="ARBA" id="ARBA00023211"/>
    </source>
</evidence>
<evidence type="ECO:0000256" key="8">
    <source>
        <dbReference type="SAM" id="Phobius"/>
    </source>
</evidence>
<keyword evidence="6 8" id="KW-0472">Membrane</keyword>
<comment type="caution">
    <text evidence="9">The sequence shown here is derived from an EMBL/GenBank/DDBJ whole genome shotgun (WGS) entry which is preliminary data.</text>
</comment>
<dbReference type="InterPro" id="IPR003810">
    <property type="entry name" value="Mntp/YtaF"/>
</dbReference>
<dbReference type="GO" id="GO:0006811">
    <property type="term" value="P:monoatomic ion transport"/>
    <property type="evidence" value="ECO:0007669"/>
    <property type="project" value="UniProtKB-KW"/>
</dbReference>
<keyword evidence="4 8" id="KW-1133">Transmembrane helix</keyword>
<feature type="transmembrane region" description="Helical" evidence="8">
    <location>
        <begin position="117"/>
        <end position="136"/>
    </location>
</feature>
<evidence type="ECO:0000313" key="9">
    <source>
        <dbReference type="EMBL" id="MPM26387.1"/>
    </source>
</evidence>
<dbReference type="EMBL" id="VSSQ01004722">
    <property type="protein sequence ID" value="MPM26387.1"/>
    <property type="molecule type" value="Genomic_DNA"/>
</dbReference>
<evidence type="ECO:0000256" key="1">
    <source>
        <dbReference type="ARBA" id="ARBA00022448"/>
    </source>
</evidence>
<keyword evidence="1" id="KW-0813">Transport</keyword>
<feature type="transmembrane region" description="Helical" evidence="8">
    <location>
        <begin position="70"/>
        <end position="86"/>
    </location>
</feature>
<dbReference type="AlphaFoldDB" id="A0A644YDT0"/>
<accession>A0A644YDT0</accession>
<feature type="transmembrane region" description="Helical" evidence="8">
    <location>
        <begin position="175"/>
        <end position="192"/>
    </location>
</feature>